<organism evidence="5 6">
    <name type="scientific">Pacificispira spongiicola</name>
    <dbReference type="NCBI Taxonomy" id="2729598"/>
    <lineage>
        <taxon>Bacteria</taxon>
        <taxon>Pseudomonadati</taxon>
        <taxon>Pseudomonadota</taxon>
        <taxon>Alphaproteobacteria</taxon>
        <taxon>Rhodospirillales</taxon>
        <taxon>Rhodospirillaceae</taxon>
        <taxon>Pacificispira</taxon>
    </lineage>
</organism>
<accession>A0A7Y0HD06</accession>
<dbReference type="SMART" id="SM00347">
    <property type="entry name" value="HTH_MARR"/>
    <property type="match status" value="1"/>
</dbReference>
<evidence type="ECO:0000259" key="4">
    <source>
        <dbReference type="PROSITE" id="PS50995"/>
    </source>
</evidence>
<evidence type="ECO:0000256" key="2">
    <source>
        <dbReference type="ARBA" id="ARBA00023125"/>
    </source>
</evidence>
<sequence length="161" mass="18365">MDRIHNRPGYLLRRAQQISDALFFDECNYLSVTPVQYAAMVSIEENPGIDATRLSTMIAFDRSTLGGVIERLEAKDLIRREPSDSDKRAKLLYITDDGRRALREIEPHVGRVQDRILGPLEKPEQEMLKLLLGKLIDLHSDTLPLSLQLSPSAKRKRDRAD</sequence>
<dbReference type="InterPro" id="IPR000835">
    <property type="entry name" value="HTH_MarR-typ"/>
</dbReference>
<dbReference type="Gene3D" id="1.10.10.10">
    <property type="entry name" value="Winged helix-like DNA-binding domain superfamily/Winged helix DNA-binding domain"/>
    <property type="match status" value="1"/>
</dbReference>
<dbReference type="PANTHER" id="PTHR33164:SF95">
    <property type="entry name" value="TRANSCRIPTIONAL REGULATOR"/>
    <property type="match status" value="1"/>
</dbReference>
<dbReference type="AlphaFoldDB" id="A0A7Y0HD06"/>
<dbReference type="InterPro" id="IPR036388">
    <property type="entry name" value="WH-like_DNA-bd_sf"/>
</dbReference>
<dbReference type="PANTHER" id="PTHR33164">
    <property type="entry name" value="TRANSCRIPTIONAL REGULATOR, MARR FAMILY"/>
    <property type="match status" value="1"/>
</dbReference>
<dbReference type="InterPro" id="IPR023187">
    <property type="entry name" value="Tscrpt_reg_MarR-type_CS"/>
</dbReference>
<protein>
    <submittedName>
        <fullName evidence="5">MarR family transcriptional regulator</fullName>
    </submittedName>
</protein>
<dbReference type="PROSITE" id="PS01117">
    <property type="entry name" value="HTH_MARR_1"/>
    <property type="match status" value="1"/>
</dbReference>
<dbReference type="GO" id="GO:0003677">
    <property type="term" value="F:DNA binding"/>
    <property type="evidence" value="ECO:0007669"/>
    <property type="project" value="UniProtKB-KW"/>
</dbReference>
<dbReference type="Pfam" id="PF01047">
    <property type="entry name" value="MarR"/>
    <property type="match status" value="1"/>
</dbReference>
<dbReference type="GO" id="GO:0003700">
    <property type="term" value="F:DNA-binding transcription factor activity"/>
    <property type="evidence" value="ECO:0007669"/>
    <property type="project" value="InterPro"/>
</dbReference>
<keyword evidence="6" id="KW-1185">Reference proteome</keyword>
<keyword evidence="2" id="KW-0238">DNA-binding</keyword>
<reference evidence="5 6" key="1">
    <citation type="submission" date="2020-04" db="EMBL/GenBank/DDBJ databases">
        <title>Rhodospirillaceae bacterium KN72 isolated from deep sea.</title>
        <authorList>
            <person name="Zhang D.-C."/>
        </authorList>
    </citation>
    <scope>NUCLEOTIDE SEQUENCE [LARGE SCALE GENOMIC DNA]</scope>
    <source>
        <strain evidence="5 6">KN72</strain>
    </source>
</reference>
<keyword evidence="1" id="KW-0805">Transcription regulation</keyword>
<keyword evidence="3" id="KW-0804">Transcription</keyword>
<gene>
    <name evidence="5" type="ORF">HH303_02245</name>
</gene>
<comment type="caution">
    <text evidence="5">The sequence shown here is derived from an EMBL/GenBank/DDBJ whole genome shotgun (WGS) entry which is preliminary data.</text>
</comment>
<evidence type="ECO:0000256" key="3">
    <source>
        <dbReference type="ARBA" id="ARBA00023163"/>
    </source>
</evidence>
<dbReference type="PROSITE" id="PS50995">
    <property type="entry name" value="HTH_MARR_2"/>
    <property type="match status" value="1"/>
</dbReference>
<dbReference type="InterPro" id="IPR039422">
    <property type="entry name" value="MarR/SlyA-like"/>
</dbReference>
<dbReference type="PRINTS" id="PR00598">
    <property type="entry name" value="HTHMARR"/>
</dbReference>
<evidence type="ECO:0000256" key="1">
    <source>
        <dbReference type="ARBA" id="ARBA00023015"/>
    </source>
</evidence>
<dbReference type="GO" id="GO:0006950">
    <property type="term" value="P:response to stress"/>
    <property type="evidence" value="ECO:0007669"/>
    <property type="project" value="TreeGrafter"/>
</dbReference>
<proteinExistence type="predicted"/>
<name>A0A7Y0HD06_9PROT</name>
<dbReference type="EMBL" id="JABBNT010000001">
    <property type="protein sequence ID" value="NMM43281.1"/>
    <property type="molecule type" value="Genomic_DNA"/>
</dbReference>
<dbReference type="SUPFAM" id="SSF46785">
    <property type="entry name" value="Winged helix' DNA-binding domain"/>
    <property type="match status" value="1"/>
</dbReference>
<evidence type="ECO:0000313" key="6">
    <source>
        <dbReference type="Proteomes" id="UP000539372"/>
    </source>
</evidence>
<dbReference type="Proteomes" id="UP000539372">
    <property type="component" value="Unassembled WGS sequence"/>
</dbReference>
<evidence type="ECO:0000313" key="5">
    <source>
        <dbReference type="EMBL" id="NMM43281.1"/>
    </source>
</evidence>
<feature type="domain" description="HTH marR-type" evidence="4">
    <location>
        <begin position="5"/>
        <end position="137"/>
    </location>
</feature>
<dbReference type="InterPro" id="IPR036390">
    <property type="entry name" value="WH_DNA-bd_sf"/>
</dbReference>